<proteinExistence type="predicted"/>
<evidence type="ECO:0000313" key="2">
    <source>
        <dbReference type="Proteomes" id="UP000654075"/>
    </source>
</evidence>
<gene>
    <name evidence="1" type="ORF">PGLA1383_LOCUS18239</name>
</gene>
<organism evidence="1 2">
    <name type="scientific">Polarella glacialis</name>
    <name type="common">Dinoflagellate</name>
    <dbReference type="NCBI Taxonomy" id="89957"/>
    <lineage>
        <taxon>Eukaryota</taxon>
        <taxon>Sar</taxon>
        <taxon>Alveolata</taxon>
        <taxon>Dinophyceae</taxon>
        <taxon>Suessiales</taxon>
        <taxon>Suessiaceae</taxon>
        <taxon>Polarella</taxon>
    </lineage>
</organism>
<name>A0A813EKE0_POLGL</name>
<evidence type="ECO:0000313" key="1">
    <source>
        <dbReference type="EMBL" id="CAE8599898.1"/>
    </source>
</evidence>
<protein>
    <submittedName>
        <fullName evidence="1">Uncharacterized protein</fullName>
    </submittedName>
</protein>
<comment type="caution">
    <text evidence="1">The sequence shown here is derived from an EMBL/GenBank/DDBJ whole genome shotgun (WGS) entry which is preliminary data.</text>
</comment>
<dbReference type="Proteomes" id="UP000654075">
    <property type="component" value="Unassembled WGS sequence"/>
</dbReference>
<sequence length="99" mass="10763">MALAHAISMERKLRDVKTPVAVEATCSRQHALVLCKALAKAQQLAFMTQDPERYLSCTAYITKLEHPPEDAAAGKEGDASALGVPRLLRVFVWAPDCVA</sequence>
<accession>A0A813EKE0</accession>
<reference evidence="1" key="1">
    <citation type="submission" date="2021-02" db="EMBL/GenBank/DDBJ databases">
        <authorList>
            <person name="Dougan E. K."/>
            <person name="Rhodes N."/>
            <person name="Thang M."/>
            <person name="Chan C."/>
        </authorList>
    </citation>
    <scope>NUCLEOTIDE SEQUENCE</scope>
</reference>
<dbReference type="EMBL" id="CAJNNV010011595">
    <property type="protein sequence ID" value="CAE8599898.1"/>
    <property type="molecule type" value="Genomic_DNA"/>
</dbReference>
<keyword evidence="2" id="KW-1185">Reference proteome</keyword>
<dbReference type="AlphaFoldDB" id="A0A813EKE0"/>